<name>A0A4Y8PZ01_9BACL</name>
<evidence type="ECO:0000256" key="5">
    <source>
        <dbReference type="RuleBase" id="RU003560"/>
    </source>
</evidence>
<dbReference type="Proteomes" id="UP000298246">
    <property type="component" value="Unassembled WGS sequence"/>
</dbReference>
<keyword evidence="7" id="KW-1185">Reference proteome</keyword>
<dbReference type="EMBL" id="MYFO01000021">
    <property type="protein sequence ID" value="TFE86100.1"/>
    <property type="molecule type" value="Genomic_DNA"/>
</dbReference>
<keyword evidence="3" id="KW-0808">Transferase</keyword>
<dbReference type="InterPro" id="IPR015424">
    <property type="entry name" value="PyrdxlP-dep_Trfase"/>
</dbReference>
<dbReference type="AlphaFoldDB" id="A0A4Y8PZ01"/>
<keyword evidence="4 5" id="KW-0663">Pyridoxal phosphate</keyword>
<reference evidence="6 7" key="1">
    <citation type="submission" date="2017-03" db="EMBL/GenBank/DDBJ databases">
        <title>Isolation of Levoglucosan Utilizing Bacteria.</title>
        <authorList>
            <person name="Arya A.S."/>
        </authorList>
    </citation>
    <scope>NUCLEOTIDE SEQUENCE [LARGE SCALE GENOMIC DNA]</scope>
    <source>
        <strain evidence="6 7">MEC069</strain>
    </source>
</reference>
<organism evidence="6 7">
    <name type="scientific">Paenibacillus athensensis</name>
    <dbReference type="NCBI Taxonomy" id="1967502"/>
    <lineage>
        <taxon>Bacteria</taxon>
        <taxon>Bacillati</taxon>
        <taxon>Bacillota</taxon>
        <taxon>Bacilli</taxon>
        <taxon>Bacillales</taxon>
        <taxon>Paenibacillaceae</taxon>
        <taxon>Paenibacillus</taxon>
    </lineage>
</organism>
<evidence type="ECO:0000256" key="3">
    <source>
        <dbReference type="ARBA" id="ARBA00022679"/>
    </source>
</evidence>
<evidence type="ECO:0000256" key="4">
    <source>
        <dbReference type="ARBA" id="ARBA00022898"/>
    </source>
</evidence>
<dbReference type="Pfam" id="PF00202">
    <property type="entry name" value="Aminotran_3"/>
    <property type="match status" value="1"/>
</dbReference>
<dbReference type="Gene3D" id="3.90.1150.10">
    <property type="entry name" value="Aspartate Aminotransferase, domain 1"/>
    <property type="match status" value="1"/>
</dbReference>
<evidence type="ECO:0000256" key="1">
    <source>
        <dbReference type="ARBA" id="ARBA00008954"/>
    </source>
</evidence>
<dbReference type="GO" id="GO:0008483">
    <property type="term" value="F:transaminase activity"/>
    <property type="evidence" value="ECO:0007669"/>
    <property type="project" value="UniProtKB-KW"/>
</dbReference>
<evidence type="ECO:0000313" key="6">
    <source>
        <dbReference type="EMBL" id="TFE86100.1"/>
    </source>
</evidence>
<keyword evidence="2" id="KW-0032">Aminotransferase</keyword>
<dbReference type="GO" id="GO:0030170">
    <property type="term" value="F:pyridoxal phosphate binding"/>
    <property type="evidence" value="ECO:0007669"/>
    <property type="project" value="InterPro"/>
</dbReference>
<evidence type="ECO:0000313" key="7">
    <source>
        <dbReference type="Proteomes" id="UP000298246"/>
    </source>
</evidence>
<sequence>MKAWDLEYLWHPYTQMANYADEQRIIVKAKDWHVYDSDGNEYIDGISGLWNVNVGHGRAEIIDSIHNQLSELDFYALNGYSYESAIRLAKKLVEISPRGLEKVFFSNGGSEANETAIKLARAYWKLNKREGKYKVISLNSAWHGGTLGALSASHIASEKKHFEPLLTGFVHMPQPNCYRCPFGQTAHNCAMQCAAYLREIIAHEDESTIAAFIAEPIQGLGGVIIPPEQYWPMIRQICDENNILLIIDEVATGFGRTGTTFAISEWGITPDMLVCSKGITSGYLPLSAVLATNEIYRPFLQEGSYFQHGYTTGGHPASCAAAIANIELMEREQLLDPPAERKHALLSRFDKLKDLELVGDIRGRGHMVCVELVLDKVSKTPYPHARKLCGRLMEKGIIVRPIGNCIPFFPPLHISEADMDKVVAIYAEVISEACRQLAPA</sequence>
<dbReference type="PANTHER" id="PTHR43094">
    <property type="entry name" value="AMINOTRANSFERASE"/>
    <property type="match status" value="1"/>
</dbReference>
<dbReference type="CDD" id="cd00610">
    <property type="entry name" value="OAT_like"/>
    <property type="match status" value="1"/>
</dbReference>
<gene>
    <name evidence="6" type="ORF">B5M42_15915</name>
</gene>
<evidence type="ECO:0000256" key="2">
    <source>
        <dbReference type="ARBA" id="ARBA00022576"/>
    </source>
</evidence>
<protein>
    <recommendedName>
        <fullName evidence="8">Adenosylmethionine-8-amino-7-oxononanoate aminotransferase</fullName>
    </recommendedName>
</protein>
<dbReference type="InterPro" id="IPR005814">
    <property type="entry name" value="Aminotrans_3"/>
</dbReference>
<comment type="caution">
    <text evidence="6">The sequence shown here is derived from an EMBL/GenBank/DDBJ whole genome shotgun (WGS) entry which is preliminary data.</text>
</comment>
<dbReference type="InterPro" id="IPR049704">
    <property type="entry name" value="Aminotrans_3_PPA_site"/>
</dbReference>
<dbReference type="SUPFAM" id="SSF53383">
    <property type="entry name" value="PLP-dependent transferases"/>
    <property type="match status" value="1"/>
</dbReference>
<dbReference type="FunFam" id="3.40.640.10:FF:000014">
    <property type="entry name" value="Adenosylmethionine-8-amino-7-oxononanoate aminotransferase, probable"/>
    <property type="match status" value="1"/>
</dbReference>
<comment type="similarity">
    <text evidence="1 5">Belongs to the class-III pyridoxal-phosphate-dependent aminotransferase family.</text>
</comment>
<accession>A0A4Y8PZ01</accession>
<dbReference type="InterPro" id="IPR015422">
    <property type="entry name" value="PyrdxlP-dep_Trfase_small"/>
</dbReference>
<dbReference type="PIRSF" id="PIRSF000521">
    <property type="entry name" value="Transaminase_4ab_Lys_Orn"/>
    <property type="match status" value="1"/>
</dbReference>
<proteinExistence type="inferred from homology"/>
<evidence type="ECO:0008006" key="8">
    <source>
        <dbReference type="Google" id="ProtNLM"/>
    </source>
</evidence>
<dbReference type="PANTHER" id="PTHR43094:SF1">
    <property type="entry name" value="AMINOTRANSFERASE CLASS-III"/>
    <property type="match status" value="1"/>
</dbReference>
<dbReference type="InterPro" id="IPR015421">
    <property type="entry name" value="PyrdxlP-dep_Trfase_major"/>
</dbReference>
<dbReference type="Gene3D" id="3.40.640.10">
    <property type="entry name" value="Type I PLP-dependent aspartate aminotransferase-like (Major domain)"/>
    <property type="match status" value="1"/>
</dbReference>
<dbReference type="PROSITE" id="PS00600">
    <property type="entry name" value="AA_TRANSFER_CLASS_3"/>
    <property type="match status" value="1"/>
</dbReference>